<dbReference type="PANTHER" id="PTHR48081">
    <property type="entry name" value="AB HYDROLASE SUPERFAMILY PROTEIN C4A8.06C"/>
    <property type="match status" value="1"/>
</dbReference>
<dbReference type="Proteomes" id="UP000638732">
    <property type="component" value="Unassembled WGS sequence"/>
</dbReference>
<reference evidence="5" key="2">
    <citation type="submission" date="2020-10" db="EMBL/GenBank/DDBJ databases">
        <title>Mucilaginibacter sp. nov., isolated from soil.</title>
        <authorList>
            <person name="Jeon C.O."/>
        </authorList>
    </citation>
    <scope>NUCLEOTIDE SEQUENCE</scope>
    <source>
        <strain evidence="5">R11</strain>
    </source>
</reference>
<evidence type="ECO:0000256" key="2">
    <source>
        <dbReference type="SAM" id="MobiDB-lite"/>
    </source>
</evidence>
<feature type="chain" id="PRO_5036821758" evidence="3">
    <location>
        <begin position="22"/>
        <end position="388"/>
    </location>
</feature>
<evidence type="ECO:0000313" key="6">
    <source>
        <dbReference type="Proteomes" id="UP000638732"/>
    </source>
</evidence>
<dbReference type="InterPro" id="IPR049492">
    <property type="entry name" value="BD-FAE-like_dom"/>
</dbReference>
<dbReference type="RefSeq" id="WP_166586861.1">
    <property type="nucleotide sequence ID" value="NZ_WWEO01000043.1"/>
</dbReference>
<keyword evidence="6" id="KW-1185">Reference proteome</keyword>
<feature type="domain" description="BD-FAE-like" evidence="4">
    <location>
        <begin position="55"/>
        <end position="217"/>
    </location>
</feature>
<dbReference type="EMBL" id="WWEO01000043">
    <property type="protein sequence ID" value="NCD70916.1"/>
    <property type="molecule type" value="Genomic_DNA"/>
</dbReference>
<evidence type="ECO:0000313" key="5">
    <source>
        <dbReference type="EMBL" id="NCD70916.1"/>
    </source>
</evidence>
<gene>
    <name evidence="5" type="ORF">GSY63_16240</name>
</gene>
<proteinExistence type="predicted"/>
<dbReference type="Gene3D" id="3.40.50.1820">
    <property type="entry name" value="alpha/beta hydrolase"/>
    <property type="match status" value="1"/>
</dbReference>
<feature type="region of interest" description="Disordered" evidence="2">
    <location>
        <begin position="333"/>
        <end position="388"/>
    </location>
</feature>
<dbReference type="GO" id="GO:0016787">
    <property type="term" value="F:hydrolase activity"/>
    <property type="evidence" value="ECO:0007669"/>
    <property type="project" value="UniProtKB-KW"/>
</dbReference>
<feature type="compositionally biased region" description="Low complexity" evidence="2">
    <location>
        <begin position="345"/>
        <end position="354"/>
    </location>
</feature>
<accession>A0A966DUX7</accession>
<name>A0A966DUX7_9SPHI</name>
<evidence type="ECO:0000259" key="4">
    <source>
        <dbReference type="Pfam" id="PF20434"/>
    </source>
</evidence>
<reference evidence="5" key="1">
    <citation type="submission" date="2020-01" db="EMBL/GenBank/DDBJ databases">
        <authorList>
            <person name="Seo Y.L."/>
        </authorList>
    </citation>
    <scope>NUCLEOTIDE SEQUENCE</scope>
    <source>
        <strain evidence="5">R11</strain>
    </source>
</reference>
<organism evidence="5 6">
    <name type="scientific">Mucilaginibacter agri</name>
    <dbReference type="NCBI Taxonomy" id="2695265"/>
    <lineage>
        <taxon>Bacteria</taxon>
        <taxon>Pseudomonadati</taxon>
        <taxon>Bacteroidota</taxon>
        <taxon>Sphingobacteriia</taxon>
        <taxon>Sphingobacteriales</taxon>
        <taxon>Sphingobacteriaceae</taxon>
        <taxon>Mucilaginibacter</taxon>
    </lineage>
</organism>
<comment type="caution">
    <text evidence="5">The sequence shown here is derived from an EMBL/GenBank/DDBJ whole genome shotgun (WGS) entry which is preliminary data.</text>
</comment>
<feature type="signal peptide" evidence="3">
    <location>
        <begin position="1"/>
        <end position="21"/>
    </location>
</feature>
<dbReference type="AlphaFoldDB" id="A0A966DUX7"/>
<dbReference type="InterPro" id="IPR050300">
    <property type="entry name" value="GDXG_lipolytic_enzyme"/>
</dbReference>
<protein>
    <submittedName>
        <fullName evidence="5">Carboxylesterase family protein</fullName>
    </submittedName>
</protein>
<dbReference type="SUPFAM" id="SSF53474">
    <property type="entry name" value="alpha/beta-Hydrolases"/>
    <property type="match status" value="1"/>
</dbReference>
<keyword evidence="1" id="KW-0378">Hydrolase</keyword>
<sequence length="388" mass="43301">MFIKKLFTGALFFLLTLPVFAQTQHRFKDMIFKDVTIDENINYSNSSDKKAHLFDIYQPHDDTAHKRPLIIWMHGGGFKFGSKEAKGIKLWSNTFAQRGYVCVAINYSMSKRPAIFGISISDLQKSTYYAVQDLKQAIDYFKLNAEKYKIDTNKIILGGNSAGGIMALQAAYSNNAELGELVGLTNGEADMHSKKYLNIAGVINFWGAIFDIHWLKNAKTPIVQVYGSTDGTIDPGHKGTPMYGAASIHKEADELKIPNVVKVYEGYSHELQKHFNPIFSPGKDTEERWAQAGQFAADFLYEQLFEVKVKPNKKGAKPNATTLDYRTMWKAPEKKAEPVAEKPKSAASKSAPVVEKPKPAAIDTGTSLDYRTMWPSEGKPAAKKKPKS</sequence>
<dbReference type="Pfam" id="PF20434">
    <property type="entry name" value="BD-FAE"/>
    <property type="match status" value="1"/>
</dbReference>
<dbReference type="InterPro" id="IPR029058">
    <property type="entry name" value="AB_hydrolase_fold"/>
</dbReference>
<feature type="compositionally biased region" description="Basic and acidic residues" evidence="2">
    <location>
        <begin position="333"/>
        <end position="344"/>
    </location>
</feature>
<evidence type="ECO:0000256" key="1">
    <source>
        <dbReference type="ARBA" id="ARBA00022801"/>
    </source>
</evidence>
<keyword evidence="3" id="KW-0732">Signal</keyword>
<evidence type="ECO:0000256" key="3">
    <source>
        <dbReference type="SAM" id="SignalP"/>
    </source>
</evidence>